<keyword evidence="6" id="KW-0479">Metal-binding</keyword>
<evidence type="ECO:0000256" key="6">
    <source>
        <dbReference type="PROSITE-ProRule" id="PRU00175"/>
    </source>
</evidence>
<comment type="catalytic activity">
    <reaction evidence="1">
        <text>S-ubiquitinyl-[E2 ubiquitin-conjugating enzyme]-L-cysteine + [acceptor protein]-L-lysine = [E2 ubiquitin-conjugating enzyme]-L-cysteine + N(6)-ubiquitinyl-[acceptor protein]-L-lysine.</text>
        <dbReference type="EC" id="2.3.2.27"/>
    </reaction>
</comment>
<keyword evidence="6" id="KW-0862">Zinc</keyword>
<dbReference type="SMART" id="SM00184">
    <property type="entry name" value="RING"/>
    <property type="match status" value="1"/>
</dbReference>
<evidence type="ECO:0000313" key="9">
    <source>
        <dbReference type="EMBL" id="RPB15224.1"/>
    </source>
</evidence>
<dbReference type="PANTHER" id="PTHR46077">
    <property type="entry name" value="E3 UBIQUITIN-PROTEIN LIGASE TOPORS"/>
    <property type="match status" value="1"/>
</dbReference>
<dbReference type="Proteomes" id="UP000277580">
    <property type="component" value="Unassembled WGS sequence"/>
</dbReference>
<dbReference type="InterPro" id="IPR013083">
    <property type="entry name" value="Znf_RING/FYVE/PHD"/>
</dbReference>
<feature type="region of interest" description="Disordered" evidence="7">
    <location>
        <begin position="74"/>
        <end position="104"/>
    </location>
</feature>
<evidence type="ECO:0000259" key="8">
    <source>
        <dbReference type="PROSITE" id="PS50089"/>
    </source>
</evidence>
<sequence length="265" mass="29890">MSATPTNEDQTAEPAADTCVICLDAISERAVASPCQHDAFDYLCLLNWLEVRQSCPLCNASVSALDVVNKTLGRVHPIHPPTPSSPHPRRRQRRARTPPTPSTDFTATAIRRRRHIYQHHLLSRHIGSNAHTRFRSPTPQHFQRSPALVSRARTFLRRELQVFPWLDGDREYVLEYVTAILKCIDLRGAEGAAEEMIADFVGRGNAQVLVHELYAWVRSPFERLVQFDSFVQYSEVEEGAGDGGGRKEERGRGDSYRPSYSGLVE</sequence>
<dbReference type="GO" id="GO:0061630">
    <property type="term" value="F:ubiquitin protein ligase activity"/>
    <property type="evidence" value="ECO:0007669"/>
    <property type="project" value="UniProtKB-EC"/>
</dbReference>
<dbReference type="OrthoDB" id="21204at2759"/>
<keyword evidence="10" id="KW-1185">Reference proteome</keyword>
<dbReference type="PROSITE" id="PS50089">
    <property type="entry name" value="ZF_RING_2"/>
    <property type="match status" value="1"/>
</dbReference>
<dbReference type="GO" id="GO:0008270">
    <property type="term" value="F:zinc ion binding"/>
    <property type="evidence" value="ECO:0007669"/>
    <property type="project" value="UniProtKB-KW"/>
</dbReference>
<keyword evidence="4" id="KW-0805">Transcription regulation</keyword>
<dbReference type="AlphaFoldDB" id="A0A3N4KXE7"/>
<evidence type="ECO:0000256" key="5">
    <source>
        <dbReference type="ARBA" id="ARBA00023163"/>
    </source>
</evidence>
<evidence type="ECO:0000256" key="1">
    <source>
        <dbReference type="ARBA" id="ARBA00000900"/>
    </source>
</evidence>
<name>A0A3N4KXE7_9PEZI</name>
<reference evidence="9 10" key="1">
    <citation type="journal article" date="2018" name="Nat. Ecol. Evol.">
        <title>Pezizomycetes genomes reveal the molecular basis of ectomycorrhizal truffle lifestyle.</title>
        <authorList>
            <person name="Murat C."/>
            <person name="Payen T."/>
            <person name="Noel B."/>
            <person name="Kuo A."/>
            <person name="Morin E."/>
            <person name="Chen J."/>
            <person name="Kohler A."/>
            <person name="Krizsan K."/>
            <person name="Balestrini R."/>
            <person name="Da Silva C."/>
            <person name="Montanini B."/>
            <person name="Hainaut M."/>
            <person name="Levati E."/>
            <person name="Barry K.W."/>
            <person name="Belfiori B."/>
            <person name="Cichocki N."/>
            <person name="Clum A."/>
            <person name="Dockter R.B."/>
            <person name="Fauchery L."/>
            <person name="Guy J."/>
            <person name="Iotti M."/>
            <person name="Le Tacon F."/>
            <person name="Lindquist E.A."/>
            <person name="Lipzen A."/>
            <person name="Malagnac F."/>
            <person name="Mello A."/>
            <person name="Molinier V."/>
            <person name="Miyauchi S."/>
            <person name="Poulain J."/>
            <person name="Riccioni C."/>
            <person name="Rubini A."/>
            <person name="Sitrit Y."/>
            <person name="Splivallo R."/>
            <person name="Traeger S."/>
            <person name="Wang M."/>
            <person name="Zifcakova L."/>
            <person name="Wipf D."/>
            <person name="Zambonelli A."/>
            <person name="Paolocci F."/>
            <person name="Nowrousian M."/>
            <person name="Ottonello S."/>
            <person name="Baldrian P."/>
            <person name="Spatafora J.W."/>
            <person name="Henrissat B."/>
            <person name="Nagy L.G."/>
            <person name="Aury J.M."/>
            <person name="Wincker P."/>
            <person name="Grigoriev I.V."/>
            <person name="Bonfante P."/>
            <person name="Martin F.M."/>
        </authorList>
    </citation>
    <scope>NUCLEOTIDE SEQUENCE [LARGE SCALE GENOMIC DNA]</scope>
    <source>
        <strain evidence="9 10">CCBAS932</strain>
    </source>
</reference>
<evidence type="ECO:0000256" key="3">
    <source>
        <dbReference type="ARBA" id="ARBA00022679"/>
    </source>
</evidence>
<evidence type="ECO:0000256" key="7">
    <source>
        <dbReference type="SAM" id="MobiDB-lite"/>
    </source>
</evidence>
<protein>
    <recommendedName>
        <fullName evidence="2">RING-type E3 ubiquitin transferase</fullName>
        <ecNumber evidence="2">2.3.2.27</ecNumber>
    </recommendedName>
</protein>
<evidence type="ECO:0000256" key="2">
    <source>
        <dbReference type="ARBA" id="ARBA00012483"/>
    </source>
</evidence>
<keyword evidence="5" id="KW-0804">Transcription</keyword>
<dbReference type="Gene3D" id="3.30.40.10">
    <property type="entry name" value="Zinc/RING finger domain, C3HC4 (zinc finger)"/>
    <property type="match status" value="1"/>
</dbReference>
<dbReference type="SUPFAM" id="SSF57850">
    <property type="entry name" value="RING/U-box"/>
    <property type="match status" value="1"/>
</dbReference>
<feature type="compositionally biased region" description="Basic and acidic residues" evidence="7">
    <location>
        <begin position="244"/>
        <end position="255"/>
    </location>
</feature>
<dbReference type="InParanoid" id="A0A3N4KXE7"/>
<keyword evidence="3" id="KW-0808">Transferase</keyword>
<dbReference type="PANTHER" id="PTHR46077:SF1">
    <property type="entry name" value="TOP1 BINDING ARGININE_SERINE RICH PROTEIN, E3 UBIQUITIN LIGASE"/>
    <property type="match status" value="1"/>
</dbReference>
<dbReference type="GO" id="GO:0000209">
    <property type="term" value="P:protein polyubiquitination"/>
    <property type="evidence" value="ECO:0007669"/>
    <property type="project" value="TreeGrafter"/>
</dbReference>
<keyword evidence="6" id="KW-0863">Zinc-finger</keyword>
<feature type="region of interest" description="Disordered" evidence="7">
    <location>
        <begin position="236"/>
        <end position="265"/>
    </location>
</feature>
<feature type="compositionally biased region" description="Basic residues" evidence="7">
    <location>
        <begin position="87"/>
        <end position="96"/>
    </location>
</feature>
<dbReference type="STRING" id="1392247.A0A3N4KXE7"/>
<evidence type="ECO:0000256" key="4">
    <source>
        <dbReference type="ARBA" id="ARBA00023015"/>
    </source>
</evidence>
<dbReference type="InterPro" id="IPR001841">
    <property type="entry name" value="Znf_RING"/>
</dbReference>
<proteinExistence type="predicted"/>
<feature type="domain" description="RING-type" evidence="8">
    <location>
        <begin position="19"/>
        <end position="59"/>
    </location>
</feature>
<organism evidence="9 10">
    <name type="scientific">Morchella conica CCBAS932</name>
    <dbReference type="NCBI Taxonomy" id="1392247"/>
    <lineage>
        <taxon>Eukaryota</taxon>
        <taxon>Fungi</taxon>
        <taxon>Dikarya</taxon>
        <taxon>Ascomycota</taxon>
        <taxon>Pezizomycotina</taxon>
        <taxon>Pezizomycetes</taxon>
        <taxon>Pezizales</taxon>
        <taxon>Morchellaceae</taxon>
        <taxon>Morchella</taxon>
    </lineage>
</organism>
<dbReference type="EC" id="2.3.2.27" evidence="2"/>
<gene>
    <name evidence="9" type="ORF">P167DRAFT_563218</name>
</gene>
<dbReference type="EMBL" id="ML119114">
    <property type="protein sequence ID" value="RPB15224.1"/>
    <property type="molecule type" value="Genomic_DNA"/>
</dbReference>
<accession>A0A3N4KXE7</accession>
<dbReference type="Pfam" id="PF13639">
    <property type="entry name" value="zf-RING_2"/>
    <property type="match status" value="1"/>
</dbReference>
<dbReference type="GO" id="GO:0006513">
    <property type="term" value="P:protein monoubiquitination"/>
    <property type="evidence" value="ECO:0007669"/>
    <property type="project" value="TreeGrafter"/>
</dbReference>
<evidence type="ECO:0000313" key="10">
    <source>
        <dbReference type="Proteomes" id="UP000277580"/>
    </source>
</evidence>